<evidence type="ECO:0000259" key="5">
    <source>
        <dbReference type="Pfam" id="PF25919"/>
    </source>
</evidence>
<dbReference type="GO" id="GO:0022857">
    <property type="term" value="F:transmembrane transporter activity"/>
    <property type="evidence" value="ECO:0007669"/>
    <property type="project" value="InterPro"/>
</dbReference>
<dbReference type="Gene3D" id="6.10.140.730">
    <property type="match status" value="1"/>
</dbReference>
<reference evidence="7" key="1">
    <citation type="submission" date="2018-06" db="EMBL/GenBank/DDBJ databases">
        <authorList>
            <person name="Zhirakovskaya E."/>
        </authorList>
    </citation>
    <scope>NUCLEOTIDE SEQUENCE</scope>
</reference>
<dbReference type="InterPro" id="IPR051909">
    <property type="entry name" value="MFP_Cation_Efflux"/>
</dbReference>
<sequence>MNKSTIILAAVALSIGLAGGYVFAKVSGGNSETTQKSGPAEKEILYWKAPMDPNFRSENPGKSPMGMDLVPVYAGGDADGNEDNLVRINATVQNNIGVRVAKVERATLYRNIDTVGFVRADDDKTAIVDVRTEGWIEKLFVKSPGETVRKGQALFDLYSRPLVSAQEEYLQAERIGKASLIRAAKSRLDALGMGPQQIARIKKSGKSRRLIRIFAPQDGVITMLGAGEGAFVKPGRQIMMLADLSSVWVQAEVFENEATWVKTGQKVQMRLEAMPGRNWQGEVDYIYPTVNAGARTVQVRLRFDNPDGALKPDMYAKLSMQAEPHTGVLAIDREALIRAGKSDRVILSLGDGQFQPATVVAGMESDGRIEILEGLVAGEEVVVSAQFLIDSEASLRGTTLRMSPPSKEAVIEAETMGVVESLMKDHGMITIDHQPIKAFGWPAMVMDFVTEPENLAEIEEGDTVHFKLLEKANDNGDFTIIAIKKMPAKPAGAGEDQ</sequence>
<comment type="similarity">
    <text evidence="1">Belongs to the membrane fusion protein (MFP) (TC 8.A.1) family.</text>
</comment>
<dbReference type="GO" id="GO:0046914">
    <property type="term" value="F:transition metal ion binding"/>
    <property type="evidence" value="ECO:0007669"/>
    <property type="project" value="TreeGrafter"/>
</dbReference>
<dbReference type="Gene3D" id="2.40.50.100">
    <property type="match status" value="1"/>
</dbReference>
<dbReference type="Gene3D" id="2.40.420.20">
    <property type="match status" value="1"/>
</dbReference>
<dbReference type="SUPFAM" id="SSF111369">
    <property type="entry name" value="HlyD-like secretion proteins"/>
    <property type="match status" value="1"/>
</dbReference>
<keyword evidence="2" id="KW-0813">Transport</keyword>
<dbReference type="EMBL" id="UOEE01000348">
    <property type="protein sequence ID" value="VAW02927.1"/>
    <property type="molecule type" value="Genomic_DNA"/>
</dbReference>
<evidence type="ECO:0000313" key="7">
    <source>
        <dbReference type="EMBL" id="VAW02927.1"/>
    </source>
</evidence>
<dbReference type="Gene3D" id="2.40.30.170">
    <property type="match status" value="1"/>
</dbReference>
<dbReference type="PANTHER" id="PTHR30097:SF15">
    <property type="entry name" value="CATION EFFLUX SYSTEM PROTEIN CUSB"/>
    <property type="match status" value="1"/>
</dbReference>
<protein>
    <submittedName>
        <fullName evidence="7">Cobalt/zinc/cadmium efflux RND transporter, membrane fusion protein, CzcB family</fullName>
    </submittedName>
</protein>
<dbReference type="NCBIfam" id="TIGR01730">
    <property type="entry name" value="RND_mfp"/>
    <property type="match status" value="1"/>
</dbReference>
<dbReference type="InterPro" id="IPR042230">
    <property type="entry name" value="CusF_sf"/>
</dbReference>
<dbReference type="PANTHER" id="PTHR30097">
    <property type="entry name" value="CATION EFFLUX SYSTEM PROTEIN CUSB"/>
    <property type="match status" value="1"/>
</dbReference>
<dbReference type="InterPro" id="IPR058791">
    <property type="entry name" value="3HB_CusB"/>
</dbReference>
<evidence type="ECO:0000259" key="6">
    <source>
        <dbReference type="Pfam" id="PF25954"/>
    </source>
</evidence>
<dbReference type="Pfam" id="PF25954">
    <property type="entry name" value="Beta-barrel_RND_2"/>
    <property type="match status" value="1"/>
</dbReference>
<evidence type="ECO:0000259" key="3">
    <source>
        <dbReference type="Pfam" id="PF19335"/>
    </source>
</evidence>
<dbReference type="InterPro" id="IPR045800">
    <property type="entry name" value="HMBD"/>
</dbReference>
<feature type="domain" description="Heavy metal binding" evidence="3">
    <location>
        <begin position="46"/>
        <end position="72"/>
    </location>
</feature>
<feature type="domain" description="CusB-like three alpha-helical bundle" evidence="4">
    <location>
        <begin position="162"/>
        <end position="207"/>
    </location>
</feature>
<dbReference type="GO" id="GO:0015679">
    <property type="term" value="P:plasma membrane copper ion transport"/>
    <property type="evidence" value="ECO:0007669"/>
    <property type="project" value="TreeGrafter"/>
</dbReference>
<feature type="domain" description="CusB-like beta-barrel" evidence="6">
    <location>
        <begin position="246"/>
        <end position="323"/>
    </location>
</feature>
<dbReference type="InterPro" id="IPR058792">
    <property type="entry name" value="Beta-barrel_RND_2"/>
</dbReference>
<dbReference type="InterPro" id="IPR006143">
    <property type="entry name" value="RND_pump_MFP"/>
</dbReference>
<dbReference type="Gene3D" id="2.40.50.320">
    <property type="entry name" value="Copper binding periplasmic protein CusF"/>
    <property type="match status" value="1"/>
</dbReference>
<evidence type="ECO:0000256" key="1">
    <source>
        <dbReference type="ARBA" id="ARBA00009477"/>
    </source>
</evidence>
<dbReference type="FunFam" id="2.40.30.170:FF:000010">
    <property type="entry name" value="Efflux RND transporter periplasmic adaptor subunit"/>
    <property type="match status" value="1"/>
</dbReference>
<gene>
    <name evidence="7" type="ORF">MNBD_ALPHA06-918</name>
</gene>
<dbReference type="Pfam" id="PF19335">
    <property type="entry name" value="HMBD"/>
    <property type="match status" value="1"/>
</dbReference>
<dbReference type="GO" id="GO:0060003">
    <property type="term" value="P:copper ion export"/>
    <property type="evidence" value="ECO:0007669"/>
    <property type="project" value="TreeGrafter"/>
</dbReference>
<dbReference type="Pfam" id="PF11604">
    <property type="entry name" value="CusF_Ec"/>
    <property type="match status" value="1"/>
</dbReference>
<name>A0A3B0SPL9_9ZZZZ</name>
<dbReference type="InterPro" id="IPR058790">
    <property type="entry name" value="BSH_CusB"/>
</dbReference>
<dbReference type="InterPro" id="IPR021647">
    <property type="entry name" value="CusF_Ec"/>
</dbReference>
<feature type="domain" description="CusB-like barrel-sandwich hybrid" evidence="5">
    <location>
        <begin position="126"/>
        <end position="240"/>
    </location>
</feature>
<dbReference type="AlphaFoldDB" id="A0A3B0SPL9"/>
<organism evidence="7">
    <name type="scientific">hydrothermal vent metagenome</name>
    <dbReference type="NCBI Taxonomy" id="652676"/>
    <lineage>
        <taxon>unclassified sequences</taxon>
        <taxon>metagenomes</taxon>
        <taxon>ecological metagenomes</taxon>
    </lineage>
</organism>
<dbReference type="GO" id="GO:0030288">
    <property type="term" value="C:outer membrane-bounded periplasmic space"/>
    <property type="evidence" value="ECO:0007669"/>
    <property type="project" value="TreeGrafter"/>
</dbReference>
<dbReference type="GO" id="GO:0016020">
    <property type="term" value="C:membrane"/>
    <property type="evidence" value="ECO:0007669"/>
    <property type="project" value="InterPro"/>
</dbReference>
<evidence type="ECO:0000259" key="4">
    <source>
        <dbReference type="Pfam" id="PF25869"/>
    </source>
</evidence>
<dbReference type="Pfam" id="PF25869">
    <property type="entry name" value="3HB_CusB"/>
    <property type="match status" value="1"/>
</dbReference>
<proteinExistence type="inferred from homology"/>
<evidence type="ECO:0000256" key="2">
    <source>
        <dbReference type="ARBA" id="ARBA00022448"/>
    </source>
</evidence>
<accession>A0A3B0SPL9</accession>
<dbReference type="Pfam" id="PF25919">
    <property type="entry name" value="BSH_CusB"/>
    <property type="match status" value="1"/>
</dbReference>